<dbReference type="InterPro" id="IPR000352">
    <property type="entry name" value="Pep_chain_release_fac_I"/>
</dbReference>
<dbReference type="Proteomes" id="UP000245959">
    <property type="component" value="Unassembled WGS sequence"/>
</dbReference>
<evidence type="ECO:0000313" key="4">
    <source>
        <dbReference type="Proteomes" id="UP000245959"/>
    </source>
</evidence>
<dbReference type="SUPFAM" id="SSF75620">
    <property type="entry name" value="Release factor"/>
    <property type="match status" value="1"/>
</dbReference>
<dbReference type="PANTHER" id="PTHR43804:SF9">
    <property type="entry name" value="PEPTIDE CHAIN RELEASE FACTOR HOMOLOG-RELATED"/>
    <property type="match status" value="1"/>
</dbReference>
<dbReference type="InterPro" id="IPR017509">
    <property type="entry name" value="PrfH"/>
</dbReference>
<dbReference type="PANTHER" id="PTHR43804">
    <property type="entry name" value="LD18447P"/>
    <property type="match status" value="1"/>
</dbReference>
<dbReference type="EMBL" id="QEKH01000029">
    <property type="protein sequence ID" value="PVY37996.1"/>
    <property type="molecule type" value="Genomic_DNA"/>
</dbReference>
<dbReference type="GO" id="GO:0003747">
    <property type="term" value="F:translation release factor activity"/>
    <property type="evidence" value="ECO:0007669"/>
    <property type="project" value="InterPro"/>
</dbReference>
<comment type="similarity">
    <text evidence="1">Belongs to the prokaryotic/mitochondrial release factor family.</text>
</comment>
<dbReference type="RefSeq" id="WP_116885229.1">
    <property type="nucleotide sequence ID" value="NZ_CABMMC010000032.1"/>
</dbReference>
<sequence length="204" mass="22867">MKRLFLEISSGQGPEECELLVAKLMVRLTSELRREVRFREVALNGNREKSLVKSVLFELEGEGAAVSVAPWLGTIQWIAASPFRPHHKRRNWYAGIRLFEAEPELAFDPNDVEFSASRSSGPGGQHVNTSNTRIQAFHRPTGQCAVAGEERSQLRNRELALARLAAKVATRGSAGSARLGLEAWRAHRELERGKPVRVFREDEL</sequence>
<dbReference type="Pfam" id="PF00472">
    <property type="entry name" value="RF-1"/>
    <property type="match status" value="1"/>
</dbReference>
<reference evidence="3 4" key="1">
    <citation type="submission" date="2018-04" db="EMBL/GenBank/DDBJ databases">
        <title>Genomic Encyclopedia of Type Strains, Phase IV (KMG-IV): sequencing the most valuable type-strain genomes for metagenomic binning, comparative biology and taxonomic classification.</title>
        <authorList>
            <person name="Goeker M."/>
        </authorList>
    </citation>
    <scope>NUCLEOTIDE SEQUENCE [LARGE SCALE GENOMIC DNA]</scope>
    <source>
        <strain evidence="3 4">DSM 14823</strain>
    </source>
</reference>
<dbReference type="Gene3D" id="3.30.160.20">
    <property type="match status" value="1"/>
</dbReference>
<evidence type="ECO:0000259" key="2">
    <source>
        <dbReference type="Pfam" id="PF00472"/>
    </source>
</evidence>
<comment type="caution">
    <text evidence="3">The sequence shown here is derived from an EMBL/GenBank/DDBJ whole genome shotgun (WGS) entry which is preliminary data.</text>
</comment>
<evidence type="ECO:0000313" key="3">
    <source>
        <dbReference type="EMBL" id="PVY37996.1"/>
    </source>
</evidence>
<protein>
    <submittedName>
        <fullName evidence="3">Peptide chain release factor</fullName>
    </submittedName>
</protein>
<dbReference type="NCBIfam" id="TIGR03072">
    <property type="entry name" value="release_prfH"/>
    <property type="match status" value="1"/>
</dbReference>
<name>A0A2U1ANL6_9BACT</name>
<organism evidence="3 4">
    <name type="scientific">Victivallis vadensis</name>
    <dbReference type="NCBI Taxonomy" id="172901"/>
    <lineage>
        <taxon>Bacteria</taxon>
        <taxon>Pseudomonadati</taxon>
        <taxon>Lentisphaerota</taxon>
        <taxon>Lentisphaeria</taxon>
        <taxon>Victivallales</taxon>
        <taxon>Victivallaceae</taxon>
        <taxon>Victivallis</taxon>
    </lineage>
</organism>
<dbReference type="AlphaFoldDB" id="A0A2U1ANL6"/>
<dbReference type="InterPro" id="IPR050057">
    <property type="entry name" value="Prokaryotic/Mito_RF"/>
</dbReference>
<dbReference type="OrthoDB" id="9815709at2"/>
<proteinExistence type="inferred from homology"/>
<evidence type="ECO:0000256" key="1">
    <source>
        <dbReference type="ARBA" id="ARBA00010835"/>
    </source>
</evidence>
<dbReference type="InterPro" id="IPR045853">
    <property type="entry name" value="Pep_chain_release_fac_I_sf"/>
</dbReference>
<keyword evidence="4" id="KW-1185">Reference proteome</keyword>
<feature type="domain" description="Prokaryotic-type class I peptide chain release factors" evidence="2">
    <location>
        <begin position="104"/>
        <end position="170"/>
    </location>
</feature>
<accession>A0A2U1ANL6</accession>
<dbReference type="GeneID" id="78296508"/>
<gene>
    <name evidence="3" type="ORF">C8D82_12918</name>
</gene>